<name>A0A0E0M448_ORYPU</name>
<feature type="region of interest" description="Disordered" evidence="5">
    <location>
        <begin position="681"/>
        <end position="729"/>
    </location>
</feature>
<protein>
    <submittedName>
        <fullName evidence="7">Pectinesterase</fullName>
    </submittedName>
</protein>
<dbReference type="InterPro" id="IPR000070">
    <property type="entry name" value="Pectinesterase_cat"/>
</dbReference>
<dbReference type="eggNOG" id="ENOG502QRGV">
    <property type="taxonomic scope" value="Eukaryota"/>
</dbReference>
<feature type="domain" description="Pectinesterase catalytic" evidence="6">
    <location>
        <begin position="22"/>
        <end position="242"/>
    </location>
</feature>
<dbReference type="SUPFAM" id="SSF51126">
    <property type="entry name" value="Pectin lyase-like"/>
    <property type="match status" value="2"/>
</dbReference>
<dbReference type="PROSITE" id="PS00503">
    <property type="entry name" value="PECTINESTERASE_2"/>
    <property type="match status" value="2"/>
</dbReference>
<dbReference type="GO" id="GO:0045490">
    <property type="term" value="P:pectin catabolic process"/>
    <property type="evidence" value="ECO:0007669"/>
    <property type="project" value="UniProtKB-UniPathway"/>
</dbReference>
<dbReference type="GO" id="GO:0042545">
    <property type="term" value="P:cell wall modification"/>
    <property type="evidence" value="ECO:0007669"/>
    <property type="project" value="InterPro"/>
</dbReference>
<dbReference type="InterPro" id="IPR012334">
    <property type="entry name" value="Pectin_lyas_fold"/>
</dbReference>
<keyword evidence="2" id="KW-0378">Hydrolase</keyword>
<dbReference type="InterPro" id="IPR018040">
    <property type="entry name" value="Pectinesterase_Tyr_AS"/>
</dbReference>
<dbReference type="InterPro" id="IPR011050">
    <property type="entry name" value="Pectin_lyase_fold/virulence"/>
</dbReference>
<dbReference type="Proteomes" id="UP000026962">
    <property type="component" value="Chromosome 9"/>
</dbReference>
<dbReference type="PANTHER" id="PTHR31707">
    <property type="entry name" value="PECTINESTERASE"/>
    <property type="match status" value="1"/>
</dbReference>
<feature type="domain" description="Pectinesterase catalytic" evidence="6">
    <location>
        <begin position="324"/>
        <end position="602"/>
    </location>
</feature>
<accession>A0A0E0M448</accession>
<dbReference type="GO" id="GO:0030599">
    <property type="term" value="F:pectinesterase activity"/>
    <property type="evidence" value="ECO:0007669"/>
    <property type="project" value="InterPro"/>
</dbReference>
<feature type="region of interest" description="Disordered" evidence="5">
    <location>
        <begin position="262"/>
        <end position="290"/>
    </location>
</feature>
<dbReference type="EnsemblPlants" id="OPUNC09G16920.3">
    <property type="protein sequence ID" value="OPUNC09G16920.3"/>
    <property type="gene ID" value="OPUNC09G16920"/>
</dbReference>
<dbReference type="UniPathway" id="UPA00545">
    <property type="reaction ID" value="UER00823"/>
</dbReference>
<sequence length="729" mass="79984">MFRSSPKTAVPRYGNGTSNRLDGIGFIARDLTIENTAGAENDQAVALLSNSDNSVVYRCGIRAYQDTLYAKSNRQFYRECKISGTVDFIFGEATAVFQHCDIVARLPLHGQQNTITAQSRATATSTTGFSFQDCNIYADDDLRRAPAGSVETYLGRPWQPIKNTMPFSRVVFMECNISDVIDPKGWLPWEGRTDVSDIYYGEYENTGDGADVSGRVNWPSFHVIRDASEAAKFTVMNFIQGDKWIPKGTYSITNASHGNVILPSSPAKPNSSRDMVRSSPKTGVPRYGNGTSNRAPSVVYTAQWPLPARDDDAVLQQSSLPAADAVVAADGSGNYTTIAAVVAAVPLKSTKRYAIYIKKGTYNEIIAIGKNTWNLTLIGDGMEATIITGHQSVRGGVSSTCKTGTVTVDGIGFVARELTIENTAGAENDQAVALLSNSDASALYRCGIRAYQDTLYAKSNRQFYRDCKISGTVDFIFGDATAVFQHCDIIARLPLHGQQNITAQSRATATSTTVFSFQDCNIYADDDLRRAPAGSVETYLGRPWQPIQNTQPFSRVVFMECIMSNVIDPKGWRPWEGRTDIYYGEYKNTGDGADVSGRVKWTFPCHPRRIGGSQVHGGEVHPGGQVDSSNRAHDVLHHRRIARQRDPAILAGEAKLLLRHNQELAEDRLAEVRQWHLEPRPVGGVHRGSGPCRRETTTPCCSNRRHESHQHTIDSISSSLTKSQASHSS</sequence>
<dbReference type="AlphaFoldDB" id="A0A0E0M448"/>
<dbReference type="PROSITE" id="PS00800">
    <property type="entry name" value="PECTINESTERASE_1"/>
    <property type="match status" value="1"/>
</dbReference>
<evidence type="ECO:0000313" key="7">
    <source>
        <dbReference type="EnsemblPlants" id="OPUNC09G16920.3"/>
    </source>
</evidence>
<feature type="active site" evidence="4">
    <location>
        <position position="474"/>
    </location>
</feature>
<evidence type="ECO:0000256" key="5">
    <source>
        <dbReference type="SAM" id="MobiDB-lite"/>
    </source>
</evidence>
<evidence type="ECO:0000259" key="6">
    <source>
        <dbReference type="Pfam" id="PF01095"/>
    </source>
</evidence>
<dbReference type="Pfam" id="PF01095">
    <property type="entry name" value="Pectinesterase"/>
    <property type="match status" value="2"/>
</dbReference>
<dbReference type="InterPro" id="IPR033131">
    <property type="entry name" value="Pectinesterase_Asp_AS"/>
</dbReference>
<organism evidence="7">
    <name type="scientific">Oryza punctata</name>
    <name type="common">Red rice</name>
    <dbReference type="NCBI Taxonomy" id="4537"/>
    <lineage>
        <taxon>Eukaryota</taxon>
        <taxon>Viridiplantae</taxon>
        <taxon>Streptophyta</taxon>
        <taxon>Embryophyta</taxon>
        <taxon>Tracheophyta</taxon>
        <taxon>Spermatophyta</taxon>
        <taxon>Magnoliopsida</taxon>
        <taxon>Liliopsida</taxon>
        <taxon>Poales</taxon>
        <taxon>Poaceae</taxon>
        <taxon>BOP clade</taxon>
        <taxon>Oryzoideae</taxon>
        <taxon>Oryzeae</taxon>
        <taxon>Oryzinae</taxon>
        <taxon>Oryza</taxon>
    </lineage>
</organism>
<keyword evidence="3" id="KW-0063">Aspartyl esterase</keyword>
<evidence type="ECO:0000256" key="2">
    <source>
        <dbReference type="ARBA" id="ARBA00022801"/>
    </source>
</evidence>
<feature type="active site" evidence="4">
    <location>
        <position position="87"/>
    </location>
</feature>
<comment type="pathway">
    <text evidence="1">Glycan metabolism; pectin degradation; 2-dehydro-3-deoxy-D-gluconate from pectin: step 1/5.</text>
</comment>
<keyword evidence="8" id="KW-1185">Reference proteome</keyword>
<dbReference type="FunFam" id="2.160.20.10:FF:000001">
    <property type="entry name" value="Pectinesterase"/>
    <property type="match status" value="2"/>
</dbReference>
<dbReference type="STRING" id="4537.A0A0E0M448"/>
<reference evidence="7" key="1">
    <citation type="submission" date="2015-04" db="UniProtKB">
        <authorList>
            <consortium name="EnsemblPlants"/>
        </authorList>
    </citation>
    <scope>IDENTIFICATION</scope>
</reference>
<dbReference type="Gene3D" id="2.160.20.10">
    <property type="entry name" value="Single-stranded right-handed beta-helix, Pectin lyase-like"/>
    <property type="match status" value="2"/>
</dbReference>
<evidence type="ECO:0000256" key="3">
    <source>
        <dbReference type="ARBA" id="ARBA00023085"/>
    </source>
</evidence>
<evidence type="ECO:0000256" key="1">
    <source>
        <dbReference type="ARBA" id="ARBA00005184"/>
    </source>
</evidence>
<reference evidence="7" key="2">
    <citation type="submission" date="2018-05" db="EMBL/GenBank/DDBJ databases">
        <title>OpunRS2 (Oryza punctata Reference Sequence Version 2).</title>
        <authorList>
            <person name="Zhang J."/>
            <person name="Kudrna D."/>
            <person name="Lee S."/>
            <person name="Talag J."/>
            <person name="Welchert J."/>
            <person name="Wing R.A."/>
        </authorList>
    </citation>
    <scope>NUCLEOTIDE SEQUENCE [LARGE SCALE GENOMIC DNA]</scope>
</reference>
<feature type="compositionally biased region" description="Polar residues" evidence="5">
    <location>
        <begin position="713"/>
        <end position="729"/>
    </location>
</feature>
<proteinExistence type="predicted"/>
<evidence type="ECO:0000313" key="8">
    <source>
        <dbReference type="Proteomes" id="UP000026962"/>
    </source>
</evidence>
<evidence type="ECO:0000256" key="4">
    <source>
        <dbReference type="PROSITE-ProRule" id="PRU10040"/>
    </source>
</evidence>
<dbReference type="Gramene" id="OPUNC09G16920.3">
    <property type="protein sequence ID" value="OPUNC09G16920.3"/>
    <property type="gene ID" value="OPUNC09G16920"/>
</dbReference>